<reference evidence="3" key="1">
    <citation type="submission" date="2016-10" db="EMBL/GenBank/DDBJ databases">
        <authorList>
            <person name="Varghese N."/>
            <person name="Submissions S."/>
        </authorList>
    </citation>
    <scope>NUCLEOTIDE SEQUENCE [LARGE SCALE GENOMIC DNA]</scope>
    <source>
        <strain evidence="3">CGMCC 4.3516</strain>
    </source>
</reference>
<proteinExistence type="predicted"/>
<gene>
    <name evidence="2" type="ORF">SAMN05216270_11134</name>
</gene>
<dbReference type="AlphaFoldDB" id="A0A1G6ZIJ9"/>
<evidence type="ECO:0000313" key="3">
    <source>
        <dbReference type="Proteomes" id="UP000198949"/>
    </source>
</evidence>
<dbReference type="RefSeq" id="WP_281187959.1">
    <property type="nucleotide sequence ID" value="NZ_FNAD01000011.1"/>
</dbReference>
<keyword evidence="1" id="KW-1133">Transmembrane helix</keyword>
<dbReference type="Proteomes" id="UP000198949">
    <property type="component" value="Unassembled WGS sequence"/>
</dbReference>
<keyword evidence="3" id="KW-1185">Reference proteome</keyword>
<sequence>MQMIDTPAAGDYVMLLLFAALAATGLALLARPAARRWFKRR</sequence>
<feature type="transmembrane region" description="Helical" evidence="1">
    <location>
        <begin position="12"/>
        <end position="30"/>
    </location>
</feature>
<accession>A0A1G6ZIJ9</accession>
<keyword evidence="1" id="KW-0472">Membrane</keyword>
<keyword evidence="1" id="KW-0812">Transmembrane</keyword>
<evidence type="ECO:0000313" key="2">
    <source>
        <dbReference type="EMBL" id="SDE02574.1"/>
    </source>
</evidence>
<dbReference type="EMBL" id="FNAD01000011">
    <property type="protein sequence ID" value="SDE02574.1"/>
    <property type="molecule type" value="Genomic_DNA"/>
</dbReference>
<dbReference type="STRING" id="58114.SAMN05216270_11134"/>
<evidence type="ECO:0000256" key="1">
    <source>
        <dbReference type="SAM" id="Phobius"/>
    </source>
</evidence>
<organism evidence="2 3">
    <name type="scientific">Glycomyces harbinensis</name>
    <dbReference type="NCBI Taxonomy" id="58114"/>
    <lineage>
        <taxon>Bacteria</taxon>
        <taxon>Bacillati</taxon>
        <taxon>Actinomycetota</taxon>
        <taxon>Actinomycetes</taxon>
        <taxon>Glycomycetales</taxon>
        <taxon>Glycomycetaceae</taxon>
        <taxon>Glycomyces</taxon>
    </lineage>
</organism>
<protein>
    <submittedName>
        <fullName evidence="2">Uncharacterized protein</fullName>
    </submittedName>
</protein>
<name>A0A1G6ZIJ9_9ACTN</name>